<evidence type="ECO:0000259" key="4">
    <source>
        <dbReference type="Pfam" id="PF07729"/>
    </source>
</evidence>
<feature type="domain" description="GntR C-terminal" evidence="4">
    <location>
        <begin position="6"/>
        <end position="78"/>
    </location>
</feature>
<dbReference type="STRING" id="418495.SAMN05216215_10712"/>
<dbReference type="RefSeq" id="WP_245761734.1">
    <property type="nucleotide sequence ID" value="NZ_FNOK01000071.1"/>
</dbReference>
<dbReference type="EMBL" id="FNOK01000071">
    <property type="protein sequence ID" value="SDZ41710.1"/>
    <property type="molecule type" value="Genomic_DNA"/>
</dbReference>
<evidence type="ECO:0000313" key="5">
    <source>
        <dbReference type="EMBL" id="SDZ41710.1"/>
    </source>
</evidence>
<dbReference type="Pfam" id="PF07729">
    <property type="entry name" value="FCD"/>
    <property type="match status" value="1"/>
</dbReference>
<sequence>MAESGAELAGNPAITLFVEVLAQLDQDIVQREWDAAEKEDEGHHDAALVSHDAHRAIVAAIVAGDAPLAQYRMRRHLQAIAALFEPES</sequence>
<name>A0A1H3SVE3_9PSEU</name>
<keyword evidence="6" id="KW-1185">Reference proteome</keyword>
<keyword evidence="1" id="KW-0805">Transcription regulation</keyword>
<proteinExistence type="predicted"/>
<evidence type="ECO:0000256" key="2">
    <source>
        <dbReference type="ARBA" id="ARBA00023125"/>
    </source>
</evidence>
<evidence type="ECO:0000313" key="6">
    <source>
        <dbReference type="Proteomes" id="UP000199529"/>
    </source>
</evidence>
<evidence type="ECO:0000256" key="3">
    <source>
        <dbReference type="ARBA" id="ARBA00023163"/>
    </source>
</evidence>
<evidence type="ECO:0000256" key="1">
    <source>
        <dbReference type="ARBA" id="ARBA00023015"/>
    </source>
</evidence>
<keyword evidence="2" id="KW-0238">DNA-binding</keyword>
<dbReference type="GO" id="GO:0003677">
    <property type="term" value="F:DNA binding"/>
    <property type="evidence" value="ECO:0007669"/>
    <property type="project" value="UniProtKB-KW"/>
</dbReference>
<reference evidence="6" key="1">
    <citation type="submission" date="2016-10" db="EMBL/GenBank/DDBJ databases">
        <authorList>
            <person name="Varghese N."/>
            <person name="Submissions S."/>
        </authorList>
    </citation>
    <scope>NUCLEOTIDE SEQUENCE [LARGE SCALE GENOMIC DNA]</scope>
    <source>
        <strain evidence="6">CGMCC 4.3530</strain>
    </source>
</reference>
<keyword evidence="3" id="KW-0804">Transcription</keyword>
<accession>A0A1H3SVE3</accession>
<dbReference type="Proteomes" id="UP000199529">
    <property type="component" value="Unassembled WGS sequence"/>
</dbReference>
<dbReference type="InterPro" id="IPR008920">
    <property type="entry name" value="TF_FadR/GntR_C"/>
</dbReference>
<dbReference type="AlphaFoldDB" id="A0A1H3SVE3"/>
<dbReference type="Gene3D" id="1.20.120.530">
    <property type="entry name" value="GntR ligand-binding domain-like"/>
    <property type="match status" value="1"/>
</dbReference>
<dbReference type="SUPFAM" id="SSF48008">
    <property type="entry name" value="GntR ligand-binding domain-like"/>
    <property type="match status" value="1"/>
</dbReference>
<dbReference type="InterPro" id="IPR011711">
    <property type="entry name" value="GntR_C"/>
</dbReference>
<gene>
    <name evidence="5" type="ORF">SAMN05216215_10712</name>
</gene>
<protein>
    <submittedName>
        <fullName evidence="5">FCD domain-containing protein</fullName>
    </submittedName>
</protein>
<organism evidence="5 6">
    <name type="scientific">Saccharopolyspora shandongensis</name>
    <dbReference type="NCBI Taxonomy" id="418495"/>
    <lineage>
        <taxon>Bacteria</taxon>
        <taxon>Bacillati</taxon>
        <taxon>Actinomycetota</taxon>
        <taxon>Actinomycetes</taxon>
        <taxon>Pseudonocardiales</taxon>
        <taxon>Pseudonocardiaceae</taxon>
        <taxon>Saccharopolyspora</taxon>
    </lineage>
</organism>